<dbReference type="InterPro" id="IPR006498">
    <property type="entry name" value="Tail_tube"/>
</dbReference>
<dbReference type="AlphaFoldDB" id="A0A2S4LWD1"/>
<proteinExistence type="predicted"/>
<organism evidence="1 2">
    <name type="scientific">Paraburkholderia eburnea</name>
    <dbReference type="NCBI Taxonomy" id="1189126"/>
    <lineage>
        <taxon>Bacteria</taxon>
        <taxon>Pseudomonadati</taxon>
        <taxon>Pseudomonadota</taxon>
        <taxon>Betaproteobacteria</taxon>
        <taxon>Burkholderiales</taxon>
        <taxon>Burkholderiaceae</taxon>
        <taxon>Paraburkholderia</taxon>
    </lineage>
</organism>
<comment type="caution">
    <text evidence="1">The sequence shown here is derived from an EMBL/GenBank/DDBJ whole genome shotgun (WGS) entry which is preliminary data.</text>
</comment>
<evidence type="ECO:0000313" key="1">
    <source>
        <dbReference type="EMBL" id="POR46754.1"/>
    </source>
</evidence>
<sequence>MSLPRKLKNFNLFHNGESFAGQIPELTLPKLSRKMEDYQAGGMSGPVKVDQGQEAIQLEWTAGGFLKTALQQYGALKHDAVLLRFAGAYRAEDATTHDSIEVIVRGRHQEIDMGSAKLKDDTAHKFTTVASYYKLSVNGSTIIELDFVNMIENVNGVDLMQDLRTAIGL</sequence>
<dbReference type="RefSeq" id="WP_103707189.1">
    <property type="nucleotide sequence ID" value="NZ_PQGA01000022.1"/>
</dbReference>
<dbReference type="EMBL" id="PQGA01000022">
    <property type="protein sequence ID" value="POR46754.1"/>
    <property type="molecule type" value="Genomic_DNA"/>
</dbReference>
<dbReference type="OrthoDB" id="3078668at2"/>
<evidence type="ECO:0008006" key="3">
    <source>
        <dbReference type="Google" id="ProtNLM"/>
    </source>
</evidence>
<name>A0A2S4LWD1_9BURK</name>
<dbReference type="Pfam" id="PF04985">
    <property type="entry name" value="Phage_tube"/>
    <property type="match status" value="1"/>
</dbReference>
<dbReference type="Proteomes" id="UP000237381">
    <property type="component" value="Unassembled WGS sequence"/>
</dbReference>
<reference evidence="1 2" key="1">
    <citation type="submission" date="2018-01" db="EMBL/GenBank/DDBJ databases">
        <title>Genomic Encyclopedia of Type Strains, Phase III (KMG-III): the genomes of soil and plant-associated and newly described type strains.</title>
        <authorList>
            <person name="Whitman W."/>
        </authorList>
    </citation>
    <scope>NUCLEOTIDE SEQUENCE [LARGE SCALE GENOMIC DNA]</scope>
    <source>
        <strain evidence="1 2">JCM 18070</strain>
    </source>
</reference>
<evidence type="ECO:0000313" key="2">
    <source>
        <dbReference type="Proteomes" id="UP000237381"/>
    </source>
</evidence>
<gene>
    <name evidence="1" type="ORF">B0G62_12270</name>
</gene>
<keyword evidence="2" id="KW-1185">Reference proteome</keyword>
<protein>
    <recommendedName>
        <fullName evidence="3">Phage major tail tube protein</fullName>
    </recommendedName>
</protein>
<accession>A0A2S4LWD1</accession>
<dbReference type="NCBIfam" id="TIGR01611">
    <property type="entry name" value="tail_tube"/>
    <property type="match status" value="1"/>
</dbReference>